<name>A0ABP8QZI1_9SPHI</name>
<sequence length="181" mass="20340">MVAKIIEGKHFGGCVGYVLKNASEIIHADGLRTTSTHTITQDFNLQRKLNPRLGKAVGHIVLSWSEHDKGKLTNGLMTEVALKYLKSLGIADTQCLMVRHHDRKHDHVHIVYNRVDNQGKTIANGNLRFKSVKLCKQLNSKYGFYQASGKEKVNRGRLKGADKAKYEIHDALRAALRVSRN</sequence>
<dbReference type="EMBL" id="BAABGR010000010">
    <property type="protein sequence ID" value="GAA4514168.1"/>
    <property type="molecule type" value="Genomic_DNA"/>
</dbReference>
<protein>
    <recommendedName>
        <fullName evidence="1">MobA/VirD2-like nuclease domain-containing protein</fullName>
    </recommendedName>
</protein>
<evidence type="ECO:0000259" key="1">
    <source>
        <dbReference type="Pfam" id="PF03432"/>
    </source>
</evidence>
<accession>A0ABP8QZI1</accession>
<gene>
    <name evidence="2" type="ORF">GCM10023173_10570</name>
</gene>
<comment type="caution">
    <text evidence="2">The sequence shown here is derived from an EMBL/GenBank/DDBJ whole genome shotgun (WGS) entry which is preliminary data.</text>
</comment>
<dbReference type="RefSeq" id="WP_345065736.1">
    <property type="nucleotide sequence ID" value="NZ_BAABGR010000010.1"/>
</dbReference>
<dbReference type="Proteomes" id="UP001500394">
    <property type="component" value="Unassembled WGS sequence"/>
</dbReference>
<proteinExistence type="predicted"/>
<feature type="domain" description="MobA/VirD2-like nuclease" evidence="1">
    <location>
        <begin position="17"/>
        <end position="143"/>
    </location>
</feature>
<keyword evidence="3" id="KW-1185">Reference proteome</keyword>
<evidence type="ECO:0000313" key="3">
    <source>
        <dbReference type="Proteomes" id="UP001500394"/>
    </source>
</evidence>
<organism evidence="2 3">
    <name type="scientific">Sphingobacterium thermophilum</name>
    <dbReference type="NCBI Taxonomy" id="768534"/>
    <lineage>
        <taxon>Bacteria</taxon>
        <taxon>Pseudomonadati</taxon>
        <taxon>Bacteroidota</taxon>
        <taxon>Sphingobacteriia</taxon>
        <taxon>Sphingobacteriales</taxon>
        <taxon>Sphingobacteriaceae</taxon>
        <taxon>Sphingobacterium</taxon>
    </lineage>
</organism>
<reference evidence="3" key="1">
    <citation type="journal article" date="2019" name="Int. J. Syst. Evol. Microbiol.">
        <title>The Global Catalogue of Microorganisms (GCM) 10K type strain sequencing project: providing services to taxonomists for standard genome sequencing and annotation.</title>
        <authorList>
            <consortium name="The Broad Institute Genomics Platform"/>
            <consortium name="The Broad Institute Genome Sequencing Center for Infectious Disease"/>
            <person name="Wu L."/>
            <person name="Ma J."/>
        </authorList>
    </citation>
    <scope>NUCLEOTIDE SEQUENCE [LARGE SCALE GENOMIC DNA]</scope>
    <source>
        <strain evidence="3">JCM 17858</strain>
    </source>
</reference>
<dbReference type="Pfam" id="PF03432">
    <property type="entry name" value="Relaxase"/>
    <property type="match status" value="1"/>
</dbReference>
<evidence type="ECO:0000313" key="2">
    <source>
        <dbReference type="EMBL" id="GAA4514168.1"/>
    </source>
</evidence>
<dbReference type="InterPro" id="IPR005094">
    <property type="entry name" value="Endonuclease_MobA/VirD2"/>
</dbReference>